<protein>
    <submittedName>
        <fullName evidence="1">Uncharacterized protein</fullName>
    </submittedName>
</protein>
<proteinExistence type="predicted"/>
<dbReference type="AlphaFoldDB" id="A0A179DFP8"/>
<sequence>MITFQFFPRSQGITKEIKDVISCFELEYSNIKSPEFNLSSNEVLEVVRPHLEKLEFICETGKSATQKISVPVLFGYDNRIDKSFNADALSCDGKIVIEIEAGRATENNQFLKDIFQACMMFEVEYLIIVVRKVYRKHKDFEIIHTFLETLYISNRLHLPLKGILLIGY</sequence>
<organism evidence="1 2">
    <name type="scientific">Pedobacter psychrophilus</name>
    <dbReference type="NCBI Taxonomy" id="1826909"/>
    <lineage>
        <taxon>Bacteria</taxon>
        <taxon>Pseudomonadati</taxon>
        <taxon>Bacteroidota</taxon>
        <taxon>Sphingobacteriia</taxon>
        <taxon>Sphingobacteriales</taxon>
        <taxon>Sphingobacteriaceae</taxon>
        <taxon>Pedobacter</taxon>
    </lineage>
</organism>
<reference evidence="1 2" key="1">
    <citation type="submission" date="2016-04" db="EMBL/GenBank/DDBJ databases">
        <authorList>
            <person name="Evans L.H."/>
            <person name="Alamgir A."/>
            <person name="Owens N."/>
            <person name="Weber N.D."/>
            <person name="Virtaneva K."/>
            <person name="Barbian K."/>
            <person name="Babar A."/>
            <person name="Rosenke K."/>
        </authorList>
    </citation>
    <scope>NUCLEOTIDE SEQUENCE [LARGE SCALE GENOMIC DNA]</scope>
    <source>
        <strain evidence="1 2">CCM 8644</strain>
    </source>
</reference>
<accession>A0A179DFP8</accession>
<reference evidence="1 2" key="2">
    <citation type="submission" date="2016-06" db="EMBL/GenBank/DDBJ databases">
        <title>Pedobacter psychrophilus sp. nov., isolated from Antarctic fragmentary rock.</title>
        <authorList>
            <person name="Svec P."/>
        </authorList>
    </citation>
    <scope>NUCLEOTIDE SEQUENCE [LARGE SCALE GENOMIC DNA]</scope>
    <source>
        <strain evidence="1 2">CCM 8644</strain>
    </source>
</reference>
<name>A0A179DFP8_9SPHI</name>
<dbReference type="EMBL" id="LWHJ01000027">
    <property type="protein sequence ID" value="OAQ39876.1"/>
    <property type="molecule type" value="Genomic_DNA"/>
</dbReference>
<dbReference type="Proteomes" id="UP000078459">
    <property type="component" value="Unassembled WGS sequence"/>
</dbReference>
<keyword evidence="2" id="KW-1185">Reference proteome</keyword>
<gene>
    <name evidence="1" type="ORF">A5893_09925</name>
</gene>
<evidence type="ECO:0000313" key="1">
    <source>
        <dbReference type="EMBL" id="OAQ39876.1"/>
    </source>
</evidence>
<comment type="caution">
    <text evidence="1">The sequence shown here is derived from an EMBL/GenBank/DDBJ whole genome shotgun (WGS) entry which is preliminary data.</text>
</comment>
<dbReference type="RefSeq" id="WP_068822491.1">
    <property type="nucleotide sequence ID" value="NZ_LWHJ01000027.1"/>
</dbReference>
<evidence type="ECO:0000313" key="2">
    <source>
        <dbReference type="Proteomes" id="UP000078459"/>
    </source>
</evidence>
<dbReference type="OrthoDB" id="2087554at2"/>